<dbReference type="AlphaFoldDB" id="A0ABD3QGH6"/>
<accession>A0ABD3QGH6</accession>
<evidence type="ECO:0000313" key="2">
    <source>
        <dbReference type="EMBL" id="KAL3798901.1"/>
    </source>
</evidence>
<gene>
    <name evidence="2" type="ORF">ACHAWO_000993</name>
</gene>
<comment type="caution">
    <text evidence="2">The sequence shown here is derived from an EMBL/GenBank/DDBJ whole genome shotgun (WGS) entry which is preliminary data.</text>
</comment>
<feature type="region of interest" description="Disordered" evidence="1">
    <location>
        <begin position="124"/>
        <end position="166"/>
    </location>
</feature>
<feature type="region of interest" description="Disordered" evidence="1">
    <location>
        <begin position="377"/>
        <end position="413"/>
    </location>
</feature>
<proteinExistence type="predicted"/>
<feature type="region of interest" description="Disordered" evidence="1">
    <location>
        <begin position="231"/>
        <end position="262"/>
    </location>
</feature>
<keyword evidence="3" id="KW-1185">Reference proteome</keyword>
<dbReference type="Proteomes" id="UP001530400">
    <property type="component" value="Unassembled WGS sequence"/>
</dbReference>
<reference evidence="2 3" key="1">
    <citation type="submission" date="2024-10" db="EMBL/GenBank/DDBJ databases">
        <title>Updated reference genomes for cyclostephanoid diatoms.</title>
        <authorList>
            <person name="Roberts W.R."/>
            <person name="Alverson A.J."/>
        </authorList>
    </citation>
    <scope>NUCLEOTIDE SEQUENCE [LARGE SCALE GENOMIC DNA]</scope>
    <source>
        <strain evidence="2 3">AJA010-31</strain>
    </source>
</reference>
<evidence type="ECO:0000313" key="3">
    <source>
        <dbReference type="Proteomes" id="UP001530400"/>
    </source>
</evidence>
<feature type="region of interest" description="Disordered" evidence="1">
    <location>
        <begin position="43"/>
        <end position="62"/>
    </location>
</feature>
<evidence type="ECO:0000256" key="1">
    <source>
        <dbReference type="SAM" id="MobiDB-lite"/>
    </source>
</evidence>
<dbReference type="EMBL" id="JALLPJ020000202">
    <property type="protein sequence ID" value="KAL3798901.1"/>
    <property type="molecule type" value="Genomic_DNA"/>
</dbReference>
<feature type="compositionally biased region" description="Polar residues" evidence="1">
    <location>
        <begin position="233"/>
        <end position="260"/>
    </location>
</feature>
<sequence length="435" mass="49052">MNIYRPPMGGYKSPIKKISTAGSKIASAAVQRGSTFIDTVQNVRSPPKQQQHDTLMRRSGAGIRDRINQFDFASRYNAGNASPAPLGGAHTANGEVQQQNYRFNPSYRSNNVVCKNNNVNHQQQMDKENSGNFSSPSRRKINQQQPGTLSPAKGHAKLSQTDKGTFLENQVNRMERENTTKFTSPLRHRKFKQKIQETFSPIIERDNAEKTFQKVRDTFSPIIKRGNEEVFSPNKQCGSQNNDSEQQKSVSPVITESDSPNPIIPDEASQLRKRLQQLEAENDKLESKNQSLESKCQVLTKENQRLEASQASAEISIKKEQKSTSKKRLSNEHPLISTPLRIHLRAVQDASEINSFISVRKDPFPLFLPEHELTQNRQGDHLGDLGVLTGNIQNRDTMDDIDESSNAGEKRQNEEAIDLLNSAAFLFKTSRRRLN</sequence>
<feature type="region of interest" description="Disordered" evidence="1">
    <location>
        <begin position="305"/>
        <end position="332"/>
    </location>
</feature>
<feature type="compositionally biased region" description="Polar residues" evidence="1">
    <location>
        <begin position="130"/>
        <end position="148"/>
    </location>
</feature>
<protein>
    <submittedName>
        <fullName evidence="2">Uncharacterized protein</fullName>
    </submittedName>
</protein>
<name>A0ABD3QGH6_9STRA</name>
<organism evidence="2 3">
    <name type="scientific">Cyclotella atomus</name>
    <dbReference type="NCBI Taxonomy" id="382360"/>
    <lineage>
        <taxon>Eukaryota</taxon>
        <taxon>Sar</taxon>
        <taxon>Stramenopiles</taxon>
        <taxon>Ochrophyta</taxon>
        <taxon>Bacillariophyta</taxon>
        <taxon>Coscinodiscophyceae</taxon>
        <taxon>Thalassiosirophycidae</taxon>
        <taxon>Stephanodiscales</taxon>
        <taxon>Stephanodiscaceae</taxon>
        <taxon>Cyclotella</taxon>
    </lineage>
</organism>